<dbReference type="InterPro" id="IPR017737">
    <property type="entry name" value="TssE1-like"/>
</dbReference>
<feature type="domain" description="IraD/Gp25-like" evidence="1">
    <location>
        <begin position="39"/>
        <end position="142"/>
    </location>
</feature>
<dbReference type="OrthoDB" id="119583at2"/>
<dbReference type="PANTHER" id="PTHR38595">
    <property type="entry name" value="CYTOPLASMIC PROTEIN-RELATED"/>
    <property type="match status" value="1"/>
</dbReference>
<protein>
    <submittedName>
        <fullName evidence="2">Type VI secretion system baseplate subunit TssE</fullName>
    </submittedName>
</protein>
<dbReference type="SUPFAM" id="SSF160719">
    <property type="entry name" value="gpW/gp25-like"/>
    <property type="match status" value="1"/>
</dbReference>
<gene>
    <name evidence="2" type="primary">tssE</name>
    <name evidence="2" type="ORF">EZJ19_00445</name>
</gene>
<dbReference type="Pfam" id="PF04965">
    <property type="entry name" value="GPW_gp25"/>
    <property type="match status" value="1"/>
</dbReference>
<proteinExistence type="predicted"/>
<dbReference type="InterPro" id="IPR053176">
    <property type="entry name" value="T6SS_TssE1-like"/>
</dbReference>
<dbReference type="AlphaFoldDB" id="A0A4R1BRI9"/>
<dbReference type="Proteomes" id="UP000295443">
    <property type="component" value="Unassembled WGS sequence"/>
</dbReference>
<dbReference type="NCBIfam" id="TIGR03357">
    <property type="entry name" value="VI_zyme"/>
    <property type="match status" value="1"/>
</dbReference>
<dbReference type="PANTHER" id="PTHR38595:SF1">
    <property type="entry name" value="TYPE VI SECRETION SYSTEM COMPONENT TSSE1"/>
    <property type="match status" value="1"/>
</dbReference>
<organism evidence="2 3">
    <name type="scientific">Parasulfuritortus cantonensis</name>
    <dbReference type="NCBI Taxonomy" id="2528202"/>
    <lineage>
        <taxon>Bacteria</taxon>
        <taxon>Pseudomonadati</taxon>
        <taxon>Pseudomonadota</taxon>
        <taxon>Betaproteobacteria</taxon>
        <taxon>Nitrosomonadales</taxon>
        <taxon>Thiobacillaceae</taxon>
        <taxon>Parasulfuritortus</taxon>
    </lineage>
</organism>
<comment type="caution">
    <text evidence="2">The sequence shown here is derived from an EMBL/GenBank/DDBJ whole genome shotgun (WGS) entry which is preliminary data.</text>
</comment>
<evidence type="ECO:0000313" key="2">
    <source>
        <dbReference type="EMBL" id="TCJ20399.1"/>
    </source>
</evidence>
<dbReference type="InterPro" id="IPR007048">
    <property type="entry name" value="IraD/Gp25-like"/>
</dbReference>
<keyword evidence="3" id="KW-1185">Reference proteome</keyword>
<accession>A0A4R1BRI9</accession>
<reference evidence="2 3" key="1">
    <citation type="submission" date="2019-03" db="EMBL/GenBank/DDBJ databases">
        <title>Genome sequence of Thiobacillaceae bacterium LSR1, a sulfur-oxidizing bacterium isolated from freshwater sediment.</title>
        <authorList>
            <person name="Li S."/>
        </authorList>
    </citation>
    <scope>NUCLEOTIDE SEQUENCE [LARGE SCALE GENOMIC DNA]</scope>
    <source>
        <strain evidence="2 3">LSR1</strain>
    </source>
</reference>
<dbReference type="EMBL" id="SJZB01000001">
    <property type="protein sequence ID" value="TCJ20399.1"/>
    <property type="molecule type" value="Genomic_DNA"/>
</dbReference>
<dbReference type="RefSeq" id="WP_131444337.1">
    <property type="nucleotide sequence ID" value="NZ_SJZB01000001.1"/>
</dbReference>
<name>A0A4R1BRI9_9PROT</name>
<evidence type="ECO:0000259" key="1">
    <source>
        <dbReference type="Pfam" id="PF04965"/>
    </source>
</evidence>
<evidence type="ECO:0000313" key="3">
    <source>
        <dbReference type="Proteomes" id="UP000295443"/>
    </source>
</evidence>
<sequence>MAEPVAKERLNPSLLDRLIDNEPDKRSEARDARSFSTARLRESVLRDLNWLFNATQYDDAALEDYPQVRRSVVNYGIPALSGRPAAALNLREVEQMLRRSIIDFEPRLLADTVRVRAQANDEGFARHNVISFRIEAQMWAQPYPIDLLLRTELDMESGESRVVEAKRE</sequence>